<dbReference type="RefSeq" id="WP_089746570.1">
    <property type="nucleotide sequence ID" value="NZ_FOGF01000015.1"/>
</dbReference>
<dbReference type="InterPro" id="IPR012295">
    <property type="entry name" value="TBP_dom_sf"/>
</dbReference>
<evidence type="ECO:0000256" key="12">
    <source>
        <dbReference type="ARBA" id="ARBA00022801"/>
    </source>
</evidence>
<dbReference type="FunFam" id="3.30.420.10:FF:000047">
    <property type="entry name" value="Ribonuclease HIII"/>
    <property type="match status" value="1"/>
</dbReference>
<proteinExistence type="inferred from homology"/>
<dbReference type="GO" id="GO:0006298">
    <property type="term" value="P:mismatch repair"/>
    <property type="evidence" value="ECO:0007669"/>
    <property type="project" value="TreeGrafter"/>
</dbReference>
<dbReference type="AlphaFoldDB" id="A0A1H9KTK3"/>
<evidence type="ECO:0000256" key="11">
    <source>
        <dbReference type="ARBA" id="ARBA00022759"/>
    </source>
</evidence>
<evidence type="ECO:0000256" key="8">
    <source>
        <dbReference type="ARBA" id="ARBA00022490"/>
    </source>
</evidence>
<feature type="binding site" evidence="14 15">
    <location>
        <position position="92"/>
    </location>
    <ligand>
        <name>a divalent metal cation</name>
        <dbReference type="ChEBI" id="CHEBI:60240"/>
    </ligand>
</feature>
<dbReference type="InterPro" id="IPR004641">
    <property type="entry name" value="RNase_HIII"/>
</dbReference>
<keyword evidence="8 14" id="KW-0963">Cytoplasm</keyword>
<reference evidence="17 18" key="1">
    <citation type="submission" date="2016-10" db="EMBL/GenBank/DDBJ databases">
        <authorList>
            <person name="de Groot N.N."/>
        </authorList>
    </citation>
    <scope>NUCLEOTIDE SEQUENCE [LARGE SCALE GENOMIC DNA]</scope>
    <source>
        <strain evidence="17 18">DSM 15827</strain>
    </source>
</reference>
<evidence type="ECO:0000256" key="4">
    <source>
        <dbReference type="ARBA" id="ARBA00004496"/>
    </source>
</evidence>
<feature type="binding site" evidence="14 15">
    <location>
        <position position="195"/>
    </location>
    <ligand>
        <name>a divalent metal cation</name>
        <dbReference type="ChEBI" id="CHEBI:60240"/>
    </ligand>
</feature>
<evidence type="ECO:0000313" key="17">
    <source>
        <dbReference type="EMBL" id="SER02501.1"/>
    </source>
</evidence>
<dbReference type="GO" id="GO:0032299">
    <property type="term" value="C:ribonuclease H2 complex"/>
    <property type="evidence" value="ECO:0007669"/>
    <property type="project" value="TreeGrafter"/>
</dbReference>
<dbReference type="Pfam" id="PF11858">
    <property type="entry name" value="DUF3378"/>
    <property type="match status" value="1"/>
</dbReference>
<comment type="cofactor">
    <cofactor evidence="2">
        <name>Mg(2+)</name>
        <dbReference type="ChEBI" id="CHEBI:18420"/>
    </cofactor>
</comment>
<evidence type="ECO:0000256" key="9">
    <source>
        <dbReference type="ARBA" id="ARBA00022722"/>
    </source>
</evidence>
<comment type="similarity">
    <text evidence="5 14">Belongs to the RNase HII family. RnhC subfamily.</text>
</comment>
<evidence type="ECO:0000256" key="13">
    <source>
        <dbReference type="ARBA" id="ARBA00022842"/>
    </source>
</evidence>
<accession>A0A1H9KTK3</accession>
<evidence type="ECO:0000256" key="6">
    <source>
        <dbReference type="ARBA" id="ARBA00012180"/>
    </source>
</evidence>
<dbReference type="GO" id="GO:0043137">
    <property type="term" value="P:DNA replication, removal of RNA primer"/>
    <property type="evidence" value="ECO:0007669"/>
    <property type="project" value="TreeGrafter"/>
</dbReference>
<dbReference type="GO" id="GO:0000287">
    <property type="term" value="F:magnesium ion binding"/>
    <property type="evidence" value="ECO:0007669"/>
    <property type="project" value="UniProtKB-UniRule"/>
</dbReference>
<dbReference type="GO" id="GO:0003723">
    <property type="term" value="F:RNA binding"/>
    <property type="evidence" value="ECO:0007669"/>
    <property type="project" value="UniProtKB-UniRule"/>
</dbReference>
<keyword evidence="13 14" id="KW-0460">Magnesium</keyword>
<name>A0A1H9KTK3_9LACT</name>
<comment type="catalytic activity">
    <reaction evidence="1 14 15">
        <text>Endonucleolytic cleavage to 5'-phosphomonoester.</text>
        <dbReference type="EC" id="3.1.26.4"/>
    </reaction>
</comment>
<sequence length="304" mass="33560">MSQAVIKLTNQQIEAMGEKYKAYKAKTPPYAHYQLKLPDVTITAYQSGKTVIQGLGVDAFLQTENLSASESEATKKSSLPKGFSTWSVMGSDEVGNGSYFGPLTVCSAYVSSDKIDLLKELGVKDSKALSDKQIRDIAQLIKVTIPYKLLVLWPEKYNSVQQTKNAHEMKVLLHNQALQLLTKQLDKQPQAYLIDQFCKPETYFRYLKGQESIIRDNLYFETKGEGKHIAVAAASIIARAAFLDGLETLEKKYGTRLPSGANAVSDQVAAKILKQGGMETLGKVAKLHFANTKKAQQLASKSLM</sequence>
<dbReference type="InterPro" id="IPR024568">
    <property type="entry name" value="RNase_HIII_N"/>
</dbReference>
<dbReference type="PROSITE" id="PS51975">
    <property type="entry name" value="RNASE_H_2"/>
    <property type="match status" value="1"/>
</dbReference>
<keyword evidence="9 14" id="KW-0540">Nuclease</keyword>
<comment type="function">
    <text evidence="3 14">Endonuclease that specifically degrades the RNA of RNA-DNA hybrids.</text>
</comment>
<dbReference type="STRING" id="137733.SAMN05421767_11534"/>
<dbReference type="CDD" id="cd14796">
    <property type="entry name" value="RNAse_HIII_N"/>
    <property type="match status" value="1"/>
</dbReference>
<dbReference type="InterPro" id="IPR024567">
    <property type="entry name" value="RNase_HII/HIII_dom"/>
</dbReference>
<keyword evidence="12 14" id="KW-0378">Hydrolase</keyword>
<dbReference type="PANTHER" id="PTHR10954">
    <property type="entry name" value="RIBONUCLEASE H2 SUBUNIT A"/>
    <property type="match status" value="1"/>
</dbReference>
<dbReference type="SUPFAM" id="SSF53098">
    <property type="entry name" value="Ribonuclease H-like"/>
    <property type="match status" value="1"/>
</dbReference>
<evidence type="ECO:0000256" key="7">
    <source>
        <dbReference type="ARBA" id="ARBA00021407"/>
    </source>
</evidence>
<dbReference type="InterPro" id="IPR001352">
    <property type="entry name" value="RNase_HII/HIII"/>
</dbReference>
<dbReference type="InterPro" id="IPR036397">
    <property type="entry name" value="RNaseH_sf"/>
</dbReference>
<organism evidence="17 18">
    <name type="scientific">Granulicatella balaenopterae</name>
    <dbReference type="NCBI Taxonomy" id="137733"/>
    <lineage>
        <taxon>Bacteria</taxon>
        <taxon>Bacillati</taxon>
        <taxon>Bacillota</taxon>
        <taxon>Bacilli</taxon>
        <taxon>Lactobacillales</taxon>
        <taxon>Carnobacteriaceae</taxon>
        <taxon>Granulicatella</taxon>
    </lineage>
</organism>
<dbReference type="GO" id="GO:0005737">
    <property type="term" value="C:cytoplasm"/>
    <property type="evidence" value="ECO:0007669"/>
    <property type="project" value="UniProtKB-SubCell"/>
</dbReference>
<keyword evidence="18" id="KW-1185">Reference proteome</keyword>
<dbReference type="NCBIfam" id="TIGR00716">
    <property type="entry name" value="rnhC"/>
    <property type="match status" value="1"/>
</dbReference>
<dbReference type="GO" id="GO:0004523">
    <property type="term" value="F:RNA-DNA hybrid ribonuclease activity"/>
    <property type="evidence" value="ECO:0007669"/>
    <property type="project" value="UniProtKB-UniRule"/>
</dbReference>
<dbReference type="PIRSF" id="PIRSF037748">
    <property type="entry name" value="RnhC"/>
    <property type="match status" value="1"/>
</dbReference>
<dbReference type="EMBL" id="FOGF01000015">
    <property type="protein sequence ID" value="SER02501.1"/>
    <property type="molecule type" value="Genomic_DNA"/>
</dbReference>
<dbReference type="Gene3D" id="3.30.310.10">
    <property type="entry name" value="TATA-Binding Protein"/>
    <property type="match status" value="1"/>
</dbReference>
<evidence type="ECO:0000256" key="14">
    <source>
        <dbReference type="HAMAP-Rule" id="MF_00053"/>
    </source>
</evidence>
<dbReference type="HAMAP" id="MF_00053">
    <property type="entry name" value="RNase_HIII"/>
    <property type="match status" value="1"/>
</dbReference>
<evidence type="ECO:0000256" key="10">
    <source>
        <dbReference type="ARBA" id="ARBA00022723"/>
    </source>
</evidence>
<keyword evidence="10 14" id="KW-0479">Metal-binding</keyword>
<protein>
    <recommendedName>
        <fullName evidence="7 14">Ribonuclease HIII</fullName>
        <shortName evidence="14">RNase HIII</shortName>
        <ecNumber evidence="6 14">3.1.26.4</ecNumber>
    </recommendedName>
</protein>
<dbReference type="OrthoDB" id="9777935at2"/>
<comment type="subcellular location">
    <subcellularLocation>
        <location evidence="4 14">Cytoplasm</location>
    </subcellularLocation>
</comment>
<dbReference type="Gene3D" id="3.30.420.10">
    <property type="entry name" value="Ribonuclease H-like superfamily/Ribonuclease H"/>
    <property type="match status" value="1"/>
</dbReference>
<evidence type="ECO:0000256" key="2">
    <source>
        <dbReference type="ARBA" id="ARBA00001946"/>
    </source>
</evidence>
<dbReference type="Pfam" id="PF01351">
    <property type="entry name" value="RNase_HII"/>
    <property type="match status" value="1"/>
</dbReference>
<evidence type="ECO:0000256" key="1">
    <source>
        <dbReference type="ARBA" id="ARBA00000077"/>
    </source>
</evidence>
<keyword evidence="11 14" id="KW-0255">Endonuclease</keyword>
<feature type="domain" description="RNase H type-2" evidence="16">
    <location>
        <begin position="86"/>
        <end position="301"/>
    </location>
</feature>
<comment type="cofactor">
    <cofactor evidence="14 15">
        <name>Mn(2+)</name>
        <dbReference type="ChEBI" id="CHEBI:29035"/>
    </cofactor>
    <cofactor evidence="14 15">
        <name>Mg(2+)</name>
        <dbReference type="ChEBI" id="CHEBI:18420"/>
    </cofactor>
    <text evidence="14 15">Manganese or magnesium. Binds 1 divalent metal ion per monomer in the absence of substrate. May bind a second metal ion after substrate binding.</text>
</comment>
<evidence type="ECO:0000259" key="16">
    <source>
        <dbReference type="PROSITE" id="PS51975"/>
    </source>
</evidence>
<evidence type="ECO:0000313" key="18">
    <source>
        <dbReference type="Proteomes" id="UP000198556"/>
    </source>
</evidence>
<evidence type="ECO:0000256" key="3">
    <source>
        <dbReference type="ARBA" id="ARBA00004065"/>
    </source>
</evidence>
<gene>
    <name evidence="14" type="primary">rnhC</name>
    <name evidence="17" type="ORF">SAMN05421767_11534</name>
</gene>
<dbReference type="InterPro" id="IPR012337">
    <property type="entry name" value="RNaseH-like_sf"/>
</dbReference>
<dbReference type="CDD" id="cd06590">
    <property type="entry name" value="RNase_HII_bacteria_HIII_like"/>
    <property type="match status" value="1"/>
</dbReference>
<dbReference type="PANTHER" id="PTHR10954:SF23">
    <property type="entry name" value="RIBONUCLEASE"/>
    <property type="match status" value="1"/>
</dbReference>
<evidence type="ECO:0000256" key="15">
    <source>
        <dbReference type="PROSITE-ProRule" id="PRU01319"/>
    </source>
</evidence>
<dbReference type="EC" id="3.1.26.4" evidence="6 14"/>
<feature type="binding site" evidence="14 15">
    <location>
        <position position="93"/>
    </location>
    <ligand>
        <name>a divalent metal cation</name>
        <dbReference type="ChEBI" id="CHEBI:60240"/>
    </ligand>
</feature>
<dbReference type="Proteomes" id="UP000198556">
    <property type="component" value="Unassembled WGS sequence"/>
</dbReference>
<evidence type="ECO:0000256" key="5">
    <source>
        <dbReference type="ARBA" id="ARBA00008378"/>
    </source>
</evidence>